<dbReference type="PATRIC" id="fig|1121939.11.peg.1912"/>
<evidence type="ECO:0000313" key="2">
    <source>
        <dbReference type="EMBL" id="EPC02486.1"/>
    </source>
</evidence>
<dbReference type="GO" id="GO:0003677">
    <property type="term" value="F:DNA binding"/>
    <property type="evidence" value="ECO:0007669"/>
    <property type="project" value="InterPro"/>
</dbReference>
<evidence type="ECO:0000256" key="1">
    <source>
        <dbReference type="SAM" id="MobiDB-lite"/>
    </source>
</evidence>
<dbReference type="Gene3D" id="1.10.260.40">
    <property type="entry name" value="lambda repressor-like DNA-binding domains"/>
    <property type="match status" value="1"/>
</dbReference>
<dbReference type="InterPro" id="IPR010982">
    <property type="entry name" value="Lambda_DNA-bd_dom_sf"/>
</dbReference>
<dbReference type="AlphaFoldDB" id="S2LCL4"/>
<dbReference type="InterPro" id="IPR001387">
    <property type="entry name" value="Cro/C1-type_HTH"/>
</dbReference>
<protein>
    <recommendedName>
        <fullName evidence="4">HTH cro/C1-type domain-containing protein</fullName>
    </recommendedName>
</protein>
<sequence length="99" mass="10592">MGERLGLERERLALTSEETATRAGISETRLAVLEQGEDPGGADAVELAGLASVGVDVTFLLTGQRVLAQDERELVENYRASSPEQKKRPATTGHAVEKS</sequence>
<organism evidence="2 3">
    <name type="scientific">Litchfieldella anticariensis (strain DSM 16096 / CECT 5854 / CIP 108499 / LMG 22089 / FP35)</name>
    <name type="common">Halomonas anticariensis</name>
    <dbReference type="NCBI Taxonomy" id="1121939"/>
    <lineage>
        <taxon>Bacteria</taxon>
        <taxon>Pseudomonadati</taxon>
        <taxon>Pseudomonadota</taxon>
        <taxon>Gammaproteobacteria</taxon>
        <taxon>Oceanospirillales</taxon>
        <taxon>Halomonadaceae</taxon>
        <taxon>Litchfieldella</taxon>
    </lineage>
</organism>
<gene>
    <name evidence="2" type="ORF">L861_09025</name>
</gene>
<proteinExistence type="predicted"/>
<dbReference type="EMBL" id="ASTJ01000024">
    <property type="protein sequence ID" value="EPC02486.1"/>
    <property type="molecule type" value="Genomic_DNA"/>
</dbReference>
<dbReference type="Proteomes" id="UP000014463">
    <property type="component" value="Unassembled WGS sequence"/>
</dbReference>
<reference evidence="2 3" key="1">
    <citation type="journal article" date="2013" name="Genome Announc.">
        <title>Draft genome sequence of the moderately halophilic gammaproteobacterium Halomonas anticariensis FP35.</title>
        <authorList>
            <person name="Tahrioui A."/>
            <person name="Quesada E."/>
            <person name="Llamas I."/>
        </authorList>
    </citation>
    <scope>NUCLEOTIDE SEQUENCE [LARGE SCALE GENOMIC DNA]</scope>
    <source>
        <strain evidence="3">DSM 16096 / CECT 5854 / LMG 22089 / FP35</strain>
    </source>
</reference>
<accession>S2LCL4</accession>
<name>S2LCL4_LITA3</name>
<dbReference type="CDD" id="cd00093">
    <property type="entry name" value="HTH_XRE"/>
    <property type="match status" value="1"/>
</dbReference>
<evidence type="ECO:0000313" key="3">
    <source>
        <dbReference type="Proteomes" id="UP000014463"/>
    </source>
</evidence>
<feature type="region of interest" description="Disordered" evidence="1">
    <location>
        <begin position="77"/>
        <end position="99"/>
    </location>
</feature>
<dbReference type="STRING" id="1121939.L861_09025"/>
<evidence type="ECO:0008006" key="4">
    <source>
        <dbReference type="Google" id="ProtNLM"/>
    </source>
</evidence>
<comment type="caution">
    <text evidence="2">The sequence shown here is derived from an EMBL/GenBank/DDBJ whole genome shotgun (WGS) entry which is preliminary data.</text>
</comment>
<keyword evidence="3" id="KW-1185">Reference proteome</keyword>
<dbReference type="SUPFAM" id="SSF47413">
    <property type="entry name" value="lambda repressor-like DNA-binding domains"/>
    <property type="match status" value="1"/>
</dbReference>